<organism evidence="1 2">
    <name type="scientific">Neobacillus ginsengisoli</name>
    <dbReference type="NCBI Taxonomy" id="904295"/>
    <lineage>
        <taxon>Bacteria</taxon>
        <taxon>Bacillati</taxon>
        <taxon>Bacillota</taxon>
        <taxon>Bacilli</taxon>
        <taxon>Bacillales</taxon>
        <taxon>Bacillaceae</taxon>
        <taxon>Neobacillus</taxon>
    </lineage>
</organism>
<dbReference type="EMBL" id="JAUSTW010000023">
    <property type="protein sequence ID" value="MDQ0202283.1"/>
    <property type="molecule type" value="Genomic_DNA"/>
</dbReference>
<evidence type="ECO:0000313" key="1">
    <source>
        <dbReference type="EMBL" id="MDQ0202283.1"/>
    </source>
</evidence>
<keyword evidence="2" id="KW-1185">Reference proteome</keyword>
<dbReference type="Proteomes" id="UP001224122">
    <property type="component" value="Unassembled WGS sequence"/>
</dbReference>
<proteinExistence type="predicted"/>
<name>A0ABT9Y379_9BACI</name>
<comment type="caution">
    <text evidence="1">The sequence shown here is derived from an EMBL/GenBank/DDBJ whole genome shotgun (WGS) entry which is preliminary data.</text>
</comment>
<sequence length="51" mass="5659">MTKPFSSTLFKGDCSWKGAVQSLFPLRGSSLLYKIFSNTNLHICDVHLVGL</sequence>
<reference evidence="1 2" key="1">
    <citation type="submission" date="2023-07" db="EMBL/GenBank/DDBJ databases">
        <title>Genomic Encyclopedia of Type Strains, Phase IV (KMG-IV): sequencing the most valuable type-strain genomes for metagenomic binning, comparative biology and taxonomic classification.</title>
        <authorList>
            <person name="Goeker M."/>
        </authorList>
    </citation>
    <scope>NUCLEOTIDE SEQUENCE [LARGE SCALE GENOMIC DNA]</scope>
    <source>
        <strain evidence="1 2">DSM 27594</strain>
    </source>
</reference>
<gene>
    <name evidence="1" type="ORF">J2S10_005520</name>
</gene>
<protein>
    <submittedName>
        <fullName evidence="1">Uncharacterized protein</fullName>
    </submittedName>
</protein>
<accession>A0ABT9Y379</accession>
<evidence type="ECO:0000313" key="2">
    <source>
        <dbReference type="Proteomes" id="UP001224122"/>
    </source>
</evidence>